<evidence type="ECO:0000256" key="1">
    <source>
        <dbReference type="ARBA" id="ARBA00023015"/>
    </source>
</evidence>
<dbReference type="GO" id="GO:0043565">
    <property type="term" value="F:sequence-specific DNA binding"/>
    <property type="evidence" value="ECO:0007669"/>
    <property type="project" value="InterPro"/>
</dbReference>
<organism evidence="5 6">
    <name type="scientific">Butyrivibrio hungatei</name>
    <dbReference type="NCBI Taxonomy" id="185008"/>
    <lineage>
        <taxon>Bacteria</taxon>
        <taxon>Bacillati</taxon>
        <taxon>Bacillota</taxon>
        <taxon>Clostridia</taxon>
        <taxon>Lachnospirales</taxon>
        <taxon>Lachnospiraceae</taxon>
        <taxon>Butyrivibrio</taxon>
    </lineage>
</organism>
<dbReference type="InterPro" id="IPR009057">
    <property type="entry name" value="Homeodomain-like_sf"/>
</dbReference>
<evidence type="ECO:0000313" key="5">
    <source>
        <dbReference type="EMBL" id="SCY22081.1"/>
    </source>
</evidence>
<dbReference type="PROSITE" id="PS00041">
    <property type="entry name" value="HTH_ARAC_FAMILY_1"/>
    <property type="match status" value="1"/>
</dbReference>
<dbReference type="Gene3D" id="2.60.120.10">
    <property type="entry name" value="Jelly Rolls"/>
    <property type="match status" value="1"/>
</dbReference>
<dbReference type="SMART" id="SM00342">
    <property type="entry name" value="HTH_ARAC"/>
    <property type="match status" value="1"/>
</dbReference>
<dbReference type="Gene3D" id="1.10.10.60">
    <property type="entry name" value="Homeodomain-like"/>
    <property type="match status" value="2"/>
</dbReference>
<dbReference type="InterPro" id="IPR018062">
    <property type="entry name" value="HTH_AraC-typ_CS"/>
</dbReference>
<protein>
    <submittedName>
        <fullName evidence="5">AraC-type DNA-binding protein</fullName>
    </submittedName>
</protein>
<evidence type="ECO:0000256" key="2">
    <source>
        <dbReference type="ARBA" id="ARBA00023125"/>
    </source>
</evidence>
<keyword evidence="1" id="KW-0805">Transcription regulation</keyword>
<dbReference type="Proteomes" id="UP000183047">
    <property type="component" value="Unassembled WGS sequence"/>
</dbReference>
<dbReference type="CDD" id="cd02208">
    <property type="entry name" value="cupin_RmlC-like"/>
    <property type="match status" value="1"/>
</dbReference>
<feature type="domain" description="HTH araC/xylS-type" evidence="4">
    <location>
        <begin position="188"/>
        <end position="286"/>
    </location>
</feature>
<dbReference type="SUPFAM" id="SSF46689">
    <property type="entry name" value="Homeodomain-like"/>
    <property type="match status" value="2"/>
</dbReference>
<dbReference type="InterPro" id="IPR037923">
    <property type="entry name" value="HTH-like"/>
</dbReference>
<dbReference type="InterPro" id="IPR003313">
    <property type="entry name" value="AraC-bd"/>
</dbReference>
<dbReference type="Pfam" id="PF02311">
    <property type="entry name" value="AraC_binding"/>
    <property type="match status" value="1"/>
</dbReference>
<dbReference type="InterPro" id="IPR018060">
    <property type="entry name" value="HTH_AraC"/>
</dbReference>
<evidence type="ECO:0000256" key="3">
    <source>
        <dbReference type="ARBA" id="ARBA00023163"/>
    </source>
</evidence>
<name>A0A1G5E5R0_9FIRM</name>
<dbReference type="AlphaFoldDB" id="A0A1G5E5R0"/>
<dbReference type="EMBL" id="FMUR01000010">
    <property type="protein sequence ID" value="SCY22081.1"/>
    <property type="molecule type" value="Genomic_DNA"/>
</dbReference>
<accession>A0A1G5E5R0</accession>
<evidence type="ECO:0000313" key="6">
    <source>
        <dbReference type="Proteomes" id="UP000183047"/>
    </source>
</evidence>
<gene>
    <name evidence="5" type="ORF">SAMN02910451_01796</name>
</gene>
<dbReference type="InterPro" id="IPR014710">
    <property type="entry name" value="RmlC-like_jellyroll"/>
</dbReference>
<dbReference type="PANTHER" id="PTHR43280:SF2">
    <property type="entry name" value="HTH-TYPE TRANSCRIPTIONAL REGULATOR EXSA"/>
    <property type="match status" value="1"/>
</dbReference>
<sequence>MIQDINEKAREDIIYDTLKGVLLYHNTLAKYPIHWHNDVEIILLLSGTLRIKFHNDKSTIVDCAPGDLIMIAPGTLHEYISESTGGEKLILLFDIGGYSQISSLVPLLKTLPPFVHIKQTEHPIETAKLQNYFWEIDRLYGESDEFLKISVYSLVTLILAQIGSMHPNEKRQVPDSADPQRKNIDKIVSVTNYIDSHRSDDLTVEQLAELAGFSKFHFERLFKNYMGISCYQYITKRRILMAQELLGDTNMSIMDIALQSGFFSLSTFNRVFKDMNNCSPTEFRKLYRTGADLTGKDAVPDKKK</sequence>
<keyword evidence="2 5" id="KW-0238">DNA-binding</keyword>
<dbReference type="OrthoDB" id="9799319at2"/>
<dbReference type="RefSeq" id="WP_074462389.1">
    <property type="nucleotide sequence ID" value="NZ_FMUR01000010.1"/>
</dbReference>
<keyword evidence="3" id="KW-0804">Transcription</keyword>
<dbReference type="PANTHER" id="PTHR43280">
    <property type="entry name" value="ARAC-FAMILY TRANSCRIPTIONAL REGULATOR"/>
    <property type="match status" value="1"/>
</dbReference>
<proteinExistence type="predicted"/>
<dbReference type="SUPFAM" id="SSF51215">
    <property type="entry name" value="Regulatory protein AraC"/>
    <property type="match status" value="1"/>
</dbReference>
<dbReference type="Pfam" id="PF12833">
    <property type="entry name" value="HTH_18"/>
    <property type="match status" value="1"/>
</dbReference>
<evidence type="ECO:0000259" key="4">
    <source>
        <dbReference type="PROSITE" id="PS01124"/>
    </source>
</evidence>
<dbReference type="STRING" id="185008.bhn_I0182"/>
<keyword evidence="6" id="KW-1185">Reference proteome</keyword>
<dbReference type="GO" id="GO:0003700">
    <property type="term" value="F:DNA-binding transcription factor activity"/>
    <property type="evidence" value="ECO:0007669"/>
    <property type="project" value="InterPro"/>
</dbReference>
<dbReference type="PROSITE" id="PS01124">
    <property type="entry name" value="HTH_ARAC_FAMILY_2"/>
    <property type="match status" value="1"/>
</dbReference>
<reference evidence="6" key="1">
    <citation type="submission" date="2016-10" db="EMBL/GenBank/DDBJ databases">
        <authorList>
            <person name="Varghese N."/>
            <person name="Submissions S."/>
        </authorList>
    </citation>
    <scope>NUCLEOTIDE SEQUENCE [LARGE SCALE GENOMIC DNA]</scope>
    <source>
        <strain evidence="6">XBD2006</strain>
    </source>
</reference>